<dbReference type="Proteomes" id="UP000518752">
    <property type="component" value="Unassembled WGS sequence"/>
</dbReference>
<accession>A0A8H5GGU0</accession>
<dbReference type="AlphaFoldDB" id="A0A8H5GGU0"/>
<evidence type="ECO:0000313" key="1">
    <source>
        <dbReference type="EMBL" id="KAF5364559.1"/>
    </source>
</evidence>
<proteinExistence type="predicted"/>
<name>A0A8H5GGU0_9AGAR</name>
<evidence type="ECO:0000313" key="2">
    <source>
        <dbReference type="Proteomes" id="UP000518752"/>
    </source>
</evidence>
<reference evidence="1 2" key="1">
    <citation type="journal article" date="2020" name="ISME J.">
        <title>Uncovering the hidden diversity of litter-decomposition mechanisms in mushroom-forming fungi.</title>
        <authorList>
            <person name="Floudas D."/>
            <person name="Bentzer J."/>
            <person name="Ahren D."/>
            <person name="Johansson T."/>
            <person name="Persson P."/>
            <person name="Tunlid A."/>
        </authorList>
    </citation>
    <scope>NUCLEOTIDE SEQUENCE [LARGE SCALE GENOMIC DNA]</scope>
    <source>
        <strain evidence="1 2">CBS 406.79</strain>
    </source>
</reference>
<gene>
    <name evidence="1" type="ORF">D9757_011811</name>
</gene>
<evidence type="ECO:0008006" key="3">
    <source>
        <dbReference type="Google" id="ProtNLM"/>
    </source>
</evidence>
<sequence length="551" mass="61814">MPIQTCVDCGNSPAADILPRISLSSERIQTLLSNNDGFADNEKRVLRDFVVDGELNLSVLDGRIALVESLLQDLKKAREELDIAVTERRKILHPVRSLPGDLLLEIFKHGSGIYDNPDDLFRSQWHSLDLSSAPWVYGHVSRRWRQTSINTPVLWTRFKITDWPMRSGHRSSQLQNLAFPALIAYLRRSNASPLVVYLDPTPSVMNVGNHQQLSQDNYSAISAILLPHSARWESLHLGPANCLDPRFLSGDTFPLLKSLTLKTRLSGFFIQSLIAPQLRSWRTTGNISVDTITTLSTIQSYSSSGARCSEILRTITLLPNLQRLSVCSIQDSHSTIMRGRSISLPIVRLDGLKELEIEPSANVEALSFFLDLISCRSLQSLSVQASGVSASTFRSFEERSNFRLKRWDFTSPAYSATSTIRHTESIETIVANVMSTEVPNPVISQLSVPNHSLNQVSNLYNSAIPCPRLRRLELHLKPAHDWVTLWNWDIVDQLYECIRSRIAAAASIGKANVTPLEIVIMAPDDLMEGLRRHRRLAELRLLGIRVETIGC</sequence>
<organism evidence="1 2">
    <name type="scientific">Collybiopsis confluens</name>
    <dbReference type="NCBI Taxonomy" id="2823264"/>
    <lineage>
        <taxon>Eukaryota</taxon>
        <taxon>Fungi</taxon>
        <taxon>Dikarya</taxon>
        <taxon>Basidiomycota</taxon>
        <taxon>Agaricomycotina</taxon>
        <taxon>Agaricomycetes</taxon>
        <taxon>Agaricomycetidae</taxon>
        <taxon>Agaricales</taxon>
        <taxon>Marasmiineae</taxon>
        <taxon>Omphalotaceae</taxon>
        <taxon>Collybiopsis</taxon>
    </lineage>
</organism>
<protein>
    <recommendedName>
        <fullName evidence="3">F-box domain-containing protein</fullName>
    </recommendedName>
</protein>
<dbReference type="OrthoDB" id="3365698at2759"/>
<keyword evidence="2" id="KW-1185">Reference proteome</keyword>
<comment type="caution">
    <text evidence="1">The sequence shown here is derived from an EMBL/GenBank/DDBJ whole genome shotgun (WGS) entry which is preliminary data.</text>
</comment>
<dbReference type="EMBL" id="JAACJN010000184">
    <property type="protein sequence ID" value="KAF5364559.1"/>
    <property type="molecule type" value="Genomic_DNA"/>
</dbReference>